<evidence type="ECO:0000259" key="1">
    <source>
        <dbReference type="PROSITE" id="PS50911"/>
    </source>
</evidence>
<dbReference type="Gene3D" id="3.90.1720.10">
    <property type="entry name" value="endopeptidase domain like (from Nostoc punctiforme)"/>
    <property type="match status" value="1"/>
</dbReference>
<proteinExistence type="predicted"/>
<feature type="domain" description="Peptidase C51" evidence="1">
    <location>
        <begin position="5"/>
        <end position="74"/>
    </location>
</feature>
<reference evidence="2 3" key="1">
    <citation type="submission" date="2018-06" db="EMBL/GenBank/DDBJ databases">
        <authorList>
            <consortium name="Pathogen Informatics"/>
            <person name="Doyle S."/>
        </authorList>
    </citation>
    <scope>NUCLEOTIDE SEQUENCE [LARGE SCALE GENOMIC DNA]</scope>
    <source>
        <strain evidence="2 3">NCTC10702</strain>
    </source>
</reference>
<name>A0A380E7U8_STAAU</name>
<organism evidence="2 3">
    <name type="scientific">Staphylococcus aureus</name>
    <dbReference type="NCBI Taxonomy" id="1280"/>
    <lineage>
        <taxon>Bacteria</taxon>
        <taxon>Bacillati</taxon>
        <taxon>Bacillota</taxon>
        <taxon>Bacilli</taxon>
        <taxon>Bacillales</taxon>
        <taxon>Staphylococcaceae</taxon>
        <taxon>Staphylococcus</taxon>
    </lineage>
</organism>
<dbReference type="AlphaFoldDB" id="A0A380E7U8"/>
<dbReference type="InterPro" id="IPR007921">
    <property type="entry name" value="CHAP_dom"/>
</dbReference>
<protein>
    <submittedName>
        <fullName evidence="2">Transfer complex protein TraG</fullName>
    </submittedName>
</protein>
<dbReference type="PROSITE" id="PS50911">
    <property type="entry name" value="CHAP"/>
    <property type="match status" value="1"/>
</dbReference>
<accession>A0A380E7U8</accession>
<evidence type="ECO:0000313" key="3">
    <source>
        <dbReference type="Proteomes" id="UP000254116"/>
    </source>
</evidence>
<dbReference type="Proteomes" id="UP000254116">
    <property type="component" value="Unassembled WGS sequence"/>
</dbReference>
<dbReference type="EMBL" id="UHBY01000001">
    <property type="protein sequence ID" value="SUL28687.1"/>
    <property type="molecule type" value="Genomic_DNA"/>
</dbReference>
<sequence>MKKVIEKHGGKLPKYGKKHLNQTHMLIINCTWYVYNRRKELGLPVELSFGNGGDWADKAKHKDIKQEKPLKWAL</sequence>
<evidence type="ECO:0000313" key="2">
    <source>
        <dbReference type="EMBL" id="SUL28687.1"/>
    </source>
</evidence>
<gene>
    <name evidence="2" type="primary">traG</name>
    <name evidence="2" type="ORF">NCTC10702_00044</name>
</gene>